<evidence type="ECO:0000256" key="7">
    <source>
        <dbReference type="ARBA" id="ARBA00049244"/>
    </source>
</evidence>
<dbReference type="PANTHER" id="PTHR11669">
    <property type="entry name" value="REPLICATION FACTOR C / DNA POLYMERASE III GAMMA-TAU SUBUNIT"/>
    <property type="match status" value="1"/>
</dbReference>
<comment type="function">
    <text evidence="8">DNA polymerase III is a complex, multichain enzyme responsible for most of the replicative synthesis in bacteria. This DNA polymerase also exhibits 3' to 5' exonuclease activity.</text>
</comment>
<dbReference type="PANTHER" id="PTHR11669:SF0">
    <property type="entry name" value="PROTEIN STICHEL-LIKE 2"/>
    <property type="match status" value="1"/>
</dbReference>
<dbReference type="Gene3D" id="3.40.50.300">
    <property type="entry name" value="P-loop containing nucleotide triphosphate hydrolases"/>
    <property type="match status" value="1"/>
</dbReference>
<accession>A0A2M8ENI6</accession>
<keyword evidence="8" id="KW-0548">Nucleotidyltransferase</keyword>
<comment type="catalytic activity">
    <reaction evidence="7 8">
        <text>DNA(n) + a 2'-deoxyribonucleoside 5'-triphosphate = DNA(n+1) + diphosphate</text>
        <dbReference type="Rhea" id="RHEA:22508"/>
        <dbReference type="Rhea" id="RHEA-COMP:17339"/>
        <dbReference type="Rhea" id="RHEA-COMP:17340"/>
        <dbReference type="ChEBI" id="CHEBI:33019"/>
        <dbReference type="ChEBI" id="CHEBI:61560"/>
        <dbReference type="ChEBI" id="CHEBI:173112"/>
        <dbReference type="EC" id="2.7.7.7"/>
    </reaction>
</comment>
<protein>
    <recommendedName>
        <fullName evidence="8">DNA polymerase III subunit gamma/tau</fullName>
        <ecNumber evidence="8">2.7.7.7</ecNumber>
    </recommendedName>
</protein>
<comment type="subunit">
    <text evidence="8">DNA polymerase III contains a core (composed of alpha, epsilon and theta chains) that associates with a tau subunit. This core dimerizes to form the POLIII' complex. PolIII' associates with the gamma complex (composed of gamma, delta, delta', psi and chi chains) and with the beta chain to form the complete DNA polymerase III complex.</text>
</comment>
<dbReference type="Pfam" id="PF13177">
    <property type="entry name" value="DNA_pol3_delta2"/>
    <property type="match status" value="1"/>
</dbReference>
<dbReference type="NCBIfam" id="NF004046">
    <property type="entry name" value="PRK05563.1"/>
    <property type="match status" value="1"/>
</dbReference>
<dbReference type="CDD" id="cd18137">
    <property type="entry name" value="HLD_clamp_pol_III_gamma_tau"/>
    <property type="match status" value="1"/>
</dbReference>
<keyword evidence="5 8" id="KW-0067">ATP-binding</keyword>
<dbReference type="CDD" id="cd00009">
    <property type="entry name" value="AAA"/>
    <property type="match status" value="1"/>
</dbReference>
<feature type="non-terminal residue" evidence="11">
    <location>
        <position position="432"/>
    </location>
</feature>
<keyword evidence="8" id="KW-0235">DNA replication</keyword>
<feature type="compositionally biased region" description="Basic and acidic residues" evidence="9">
    <location>
        <begin position="420"/>
        <end position="432"/>
    </location>
</feature>
<comment type="similarity">
    <text evidence="1 8">Belongs to the DnaX/STICHEL family.</text>
</comment>
<keyword evidence="2" id="KW-0479">Metal-binding</keyword>
<sequence length="432" mass="47449">MAQALYRKYRPQIFADVTGQDHVKRTIQNQIITGKIAHAYLFSGPRGVGKTTIARLLAKAANCEDAKAGEPCNKCKSCLDFGDGKAMDIIEVDAASHTGVDNVRENIIDAVRFAPGQGKFKVFIIDEVHMLSSSAFNALLKTLEEPPAHAIFVLATTEIHKIPATIISRCQRFDFHKVNKQDLFARLKMITEAEGIKVDGEVFDSIIRVSEGCVRDAESLLGQILALGEKNITVEEASLVLPSTYIATVKEVTSLILKSDAKDAVQKINQFIEQGGQMKPFLDEMIEHVRGLMMSEISEGVRDKGSGVRYGKLLDNLLDVRQKNAPEAFPQLPFEIMIVERCQVSGVGDQDDDSNNDDRFPPVMGGGKGGEQDDSAAKKVTLNNPPLIKVEMPVEKPCEASPVSPELQPVPRSLEDEVERSEGRFSVEDLKS</sequence>
<evidence type="ECO:0000256" key="9">
    <source>
        <dbReference type="SAM" id="MobiDB-lite"/>
    </source>
</evidence>
<evidence type="ECO:0000313" key="11">
    <source>
        <dbReference type="EMBL" id="PJC24251.1"/>
    </source>
</evidence>
<dbReference type="GO" id="GO:0046872">
    <property type="term" value="F:metal ion binding"/>
    <property type="evidence" value="ECO:0007669"/>
    <property type="project" value="UniProtKB-KW"/>
</dbReference>
<dbReference type="SMART" id="SM00382">
    <property type="entry name" value="AAA"/>
    <property type="match status" value="1"/>
</dbReference>
<dbReference type="InterPro" id="IPR045085">
    <property type="entry name" value="HLD_clamp_pol_III_gamma_tau"/>
</dbReference>
<keyword evidence="4" id="KW-0862">Zinc</keyword>
<dbReference type="NCBIfam" id="TIGR02397">
    <property type="entry name" value="dnaX_nterm"/>
    <property type="match status" value="1"/>
</dbReference>
<comment type="caution">
    <text evidence="11">The sequence shown here is derived from an EMBL/GenBank/DDBJ whole genome shotgun (WGS) entry which is preliminary data.</text>
</comment>
<dbReference type="PRINTS" id="PR00300">
    <property type="entry name" value="CLPPROTEASEA"/>
</dbReference>
<keyword evidence="6 8" id="KW-0239">DNA-directed DNA polymerase</keyword>
<evidence type="ECO:0000256" key="3">
    <source>
        <dbReference type="ARBA" id="ARBA00022741"/>
    </source>
</evidence>
<dbReference type="FunFam" id="3.40.50.300:FF:000014">
    <property type="entry name" value="DNA polymerase III subunit gamma/tau"/>
    <property type="match status" value="1"/>
</dbReference>
<evidence type="ECO:0000256" key="5">
    <source>
        <dbReference type="ARBA" id="ARBA00022840"/>
    </source>
</evidence>
<dbReference type="GO" id="GO:0009360">
    <property type="term" value="C:DNA polymerase III complex"/>
    <property type="evidence" value="ECO:0007669"/>
    <property type="project" value="InterPro"/>
</dbReference>
<evidence type="ECO:0000256" key="6">
    <source>
        <dbReference type="ARBA" id="ARBA00022932"/>
    </source>
</evidence>
<dbReference type="GO" id="GO:0006261">
    <property type="term" value="P:DNA-templated DNA replication"/>
    <property type="evidence" value="ECO:0007669"/>
    <property type="project" value="TreeGrafter"/>
</dbReference>
<dbReference type="Proteomes" id="UP000230251">
    <property type="component" value="Unassembled WGS sequence"/>
</dbReference>
<dbReference type="InterPro" id="IPR012763">
    <property type="entry name" value="DNA_pol_III_sug/sutau_N"/>
</dbReference>
<evidence type="ECO:0000256" key="8">
    <source>
        <dbReference type="RuleBase" id="RU364063"/>
    </source>
</evidence>
<evidence type="ECO:0000256" key="2">
    <source>
        <dbReference type="ARBA" id="ARBA00022723"/>
    </source>
</evidence>
<evidence type="ECO:0000256" key="4">
    <source>
        <dbReference type="ARBA" id="ARBA00022833"/>
    </source>
</evidence>
<proteinExistence type="inferred from homology"/>
<name>A0A2M8ENI6_9BACT</name>
<keyword evidence="8" id="KW-0808">Transferase</keyword>
<dbReference type="GO" id="GO:0003887">
    <property type="term" value="F:DNA-directed DNA polymerase activity"/>
    <property type="evidence" value="ECO:0007669"/>
    <property type="project" value="UniProtKB-KW"/>
</dbReference>
<dbReference type="Gene3D" id="1.10.8.60">
    <property type="match status" value="1"/>
</dbReference>
<dbReference type="InterPro" id="IPR003593">
    <property type="entry name" value="AAA+_ATPase"/>
</dbReference>
<dbReference type="EC" id="2.7.7.7" evidence="8"/>
<feature type="region of interest" description="Disordered" evidence="9">
    <location>
        <begin position="346"/>
        <end position="432"/>
    </location>
</feature>
<organism evidence="11 12">
    <name type="scientific">Candidatus Uhrbacteria bacterium CG_4_9_14_0_2_um_filter_41_50</name>
    <dbReference type="NCBI Taxonomy" id="1975031"/>
    <lineage>
        <taxon>Bacteria</taxon>
        <taxon>Candidatus Uhriibacteriota</taxon>
    </lineage>
</organism>
<keyword evidence="3 8" id="KW-0547">Nucleotide-binding</keyword>
<dbReference type="AlphaFoldDB" id="A0A2M8ENI6"/>
<evidence type="ECO:0000259" key="10">
    <source>
        <dbReference type="SMART" id="SM00382"/>
    </source>
</evidence>
<dbReference type="EMBL" id="PFSI01000054">
    <property type="protein sequence ID" value="PJC24251.1"/>
    <property type="molecule type" value="Genomic_DNA"/>
</dbReference>
<dbReference type="InterPro" id="IPR050238">
    <property type="entry name" value="DNA_Rep/Repair_Clamp_Loader"/>
</dbReference>
<feature type="domain" description="AAA+ ATPase" evidence="10">
    <location>
        <begin position="36"/>
        <end position="183"/>
    </location>
</feature>
<evidence type="ECO:0000313" key="12">
    <source>
        <dbReference type="Proteomes" id="UP000230251"/>
    </source>
</evidence>
<gene>
    <name evidence="8" type="primary">dnaX</name>
    <name evidence="11" type="ORF">CO057_03755</name>
</gene>
<reference evidence="12" key="1">
    <citation type="submission" date="2017-09" db="EMBL/GenBank/DDBJ databases">
        <title>Depth-based differentiation of microbial function through sediment-hosted aquifers and enrichment of novel symbionts in the deep terrestrial subsurface.</title>
        <authorList>
            <person name="Probst A.J."/>
            <person name="Ladd B."/>
            <person name="Jarett J.K."/>
            <person name="Geller-Mcgrath D.E."/>
            <person name="Sieber C.M.K."/>
            <person name="Emerson J.B."/>
            <person name="Anantharaman K."/>
            <person name="Thomas B.C."/>
            <person name="Malmstrom R."/>
            <person name="Stieglmeier M."/>
            <person name="Klingl A."/>
            <person name="Woyke T."/>
            <person name="Ryan C.M."/>
            <person name="Banfield J.F."/>
        </authorList>
    </citation>
    <scope>NUCLEOTIDE SEQUENCE [LARGE SCALE GENOMIC DNA]</scope>
</reference>
<evidence type="ECO:0000256" key="1">
    <source>
        <dbReference type="ARBA" id="ARBA00006360"/>
    </source>
</evidence>
<dbReference type="InterPro" id="IPR001270">
    <property type="entry name" value="ClpA/B"/>
</dbReference>
<dbReference type="SUPFAM" id="SSF52540">
    <property type="entry name" value="P-loop containing nucleoside triphosphate hydrolases"/>
    <property type="match status" value="1"/>
</dbReference>
<dbReference type="InterPro" id="IPR027417">
    <property type="entry name" value="P-loop_NTPase"/>
</dbReference>
<dbReference type="GO" id="GO:0005524">
    <property type="term" value="F:ATP binding"/>
    <property type="evidence" value="ECO:0007669"/>
    <property type="project" value="UniProtKB-KW"/>
</dbReference>